<dbReference type="EMBL" id="CP021111">
    <property type="protein sequence ID" value="ARP93099.1"/>
    <property type="molecule type" value="Genomic_DNA"/>
</dbReference>
<dbReference type="InterPro" id="IPR036249">
    <property type="entry name" value="Thioredoxin-like_sf"/>
</dbReference>
<organism evidence="2 3">
    <name type="scientific">Bordetella genomosp. 13</name>
    <dbReference type="NCBI Taxonomy" id="463040"/>
    <lineage>
        <taxon>Bacteria</taxon>
        <taxon>Pseudomonadati</taxon>
        <taxon>Pseudomonadota</taxon>
        <taxon>Betaproteobacteria</taxon>
        <taxon>Burkholderiales</taxon>
        <taxon>Alcaligenaceae</taxon>
        <taxon>Bordetella</taxon>
    </lineage>
</organism>
<name>A0A1W6Z6W2_9BORD</name>
<dbReference type="Proteomes" id="UP000194161">
    <property type="component" value="Chromosome"/>
</dbReference>
<evidence type="ECO:0000313" key="2">
    <source>
        <dbReference type="EMBL" id="ARP93099.1"/>
    </source>
</evidence>
<dbReference type="PROSITE" id="PS51352">
    <property type="entry name" value="THIOREDOXIN_2"/>
    <property type="match status" value="1"/>
</dbReference>
<evidence type="ECO:0000259" key="1">
    <source>
        <dbReference type="PROSITE" id="PS51352"/>
    </source>
</evidence>
<dbReference type="RefSeq" id="WP_198299120.1">
    <property type="nucleotide sequence ID" value="NZ_CP021111.1"/>
</dbReference>
<dbReference type="SUPFAM" id="SSF52833">
    <property type="entry name" value="Thioredoxin-like"/>
    <property type="match status" value="1"/>
</dbReference>
<feature type="domain" description="Thioredoxin" evidence="1">
    <location>
        <begin position="54"/>
        <end position="203"/>
    </location>
</feature>
<gene>
    <name evidence="2" type="ORF">CAL15_01095</name>
</gene>
<dbReference type="InterPro" id="IPR013766">
    <property type="entry name" value="Thioredoxin_domain"/>
</dbReference>
<protein>
    <recommendedName>
        <fullName evidence="1">Thioredoxin domain-containing protein</fullName>
    </recommendedName>
</protein>
<dbReference type="Gene3D" id="3.40.30.10">
    <property type="entry name" value="Glutaredoxin"/>
    <property type="match status" value="1"/>
</dbReference>
<proteinExistence type="predicted"/>
<evidence type="ECO:0000313" key="3">
    <source>
        <dbReference type="Proteomes" id="UP000194161"/>
    </source>
</evidence>
<dbReference type="KEGG" id="bgm:CAL15_01095"/>
<reference evidence="2 3" key="1">
    <citation type="submission" date="2017-05" db="EMBL/GenBank/DDBJ databases">
        <title>Complete and WGS of Bordetella genogroups.</title>
        <authorList>
            <person name="Spilker T."/>
            <person name="LiPuma J."/>
        </authorList>
    </citation>
    <scope>NUCLEOTIDE SEQUENCE [LARGE SCALE GENOMIC DNA]</scope>
    <source>
        <strain evidence="2 3">AU7206</strain>
    </source>
</reference>
<dbReference type="AlphaFoldDB" id="A0A1W6Z6W2"/>
<sequence length="208" mass="23121">MTTSSQSPRPAGKRSLLPLVLVFLCALAPIVAAFVVYYNPQWWPQDSSNYGALLEPQRPAPPPAELTLTTLDGQPFDLRSLRGKWVLMSVDQAQCPESCARKLFVARNSHASQGRNVDRVARVWFITDDAPVPDKVLEAYKGTVMVRGQPEQLRRFLLGNQAADADALRAPIWMMDPLGNLMMQFPADADGVQVRKDLSKLLYNSRIG</sequence>
<keyword evidence="3" id="KW-1185">Reference proteome</keyword>
<accession>A0A1W6Z6W2</accession>
<dbReference type="STRING" id="463040.CAL15_01095"/>